<reference evidence="2 3" key="1">
    <citation type="submission" date="2020-04" db="EMBL/GenBank/DDBJ databases">
        <title>MicrobeNet Type strains.</title>
        <authorList>
            <person name="Nicholson A.C."/>
        </authorList>
    </citation>
    <scope>NUCLEOTIDE SEQUENCE [LARGE SCALE GENOMIC DNA]</scope>
    <source>
        <strain evidence="2 3">ATCC BAA-788</strain>
    </source>
</reference>
<evidence type="ECO:0000313" key="2">
    <source>
        <dbReference type="EMBL" id="NKY22458.1"/>
    </source>
</evidence>
<dbReference type="EMBL" id="JAAXOX010000003">
    <property type="protein sequence ID" value="NKY22458.1"/>
    <property type="molecule type" value="Genomic_DNA"/>
</dbReference>
<keyword evidence="3" id="KW-1185">Reference proteome</keyword>
<protein>
    <submittedName>
        <fullName evidence="2">Uncharacterized protein</fullName>
    </submittedName>
</protein>
<organism evidence="2 3">
    <name type="scientific">Cellulomonas denverensis</name>
    <dbReference type="NCBI Taxonomy" id="264297"/>
    <lineage>
        <taxon>Bacteria</taxon>
        <taxon>Bacillati</taxon>
        <taxon>Actinomycetota</taxon>
        <taxon>Actinomycetes</taxon>
        <taxon>Micrococcales</taxon>
        <taxon>Cellulomonadaceae</taxon>
        <taxon>Cellulomonas</taxon>
    </lineage>
</organism>
<sequence>MTRRRIRPGPAAGPAPQPEPAQPGRLLDARLHLLDRLVLDRSGEPVTTVADAEVEVDPAGLPRLTGLLAGPVLGTRIFGGTPPRSRWERIAWRDVTDVGTTVRLARESDELTVTWTERWVRDRIIARIPGGRHDPE</sequence>
<gene>
    <name evidence="2" type="ORF">HGA03_07230</name>
</gene>
<dbReference type="RefSeq" id="WP_168629591.1">
    <property type="nucleotide sequence ID" value="NZ_BONL01000013.1"/>
</dbReference>
<accession>A0A7X6KUL9</accession>
<dbReference type="AlphaFoldDB" id="A0A7X6KUL9"/>
<feature type="compositionally biased region" description="Pro residues" evidence="1">
    <location>
        <begin position="11"/>
        <end position="21"/>
    </location>
</feature>
<evidence type="ECO:0000313" key="3">
    <source>
        <dbReference type="Proteomes" id="UP000581206"/>
    </source>
</evidence>
<comment type="caution">
    <text evidence="2">The sequence shown here is derived from an EMBL/GenBank/DDBJ whole genome shotgun (WGS) entry which is preliminary data.</text>
</comment>
<feature type="region of interest" description="Disordered" evidence="1">
    <location>
        <begin position="1"/>
        <end position="23"/>
    </location>
</feature>
<evidence type="ECO:0000256" key="1">
    <source>
        <dbReference type="SAM" id="MobiDB-lite"/>
    </source>
</evidence>
<dbReference type="Proteomes" id="UP000581206">
    <property type="component" value="Unassembled WGS sequence"/>
</dbReference>
<proteinExistence type="predicted"/>
<name>A0A7X6KUL9_9CELL</name>